<name>A0A3P6E625_BRAOL</name>
<accession>A0A3P6E625</accession>
<proteinExistence type="predicted"/>
<dbReference type="EMBL" id="LR031876">
    <property type="protein sequence ID" value="VDD39587.1"/>
    <property type="molecule type" value="Genomic_DNA"/>
</dbReference>
<gene>
    <name evidence="1" type="ORF">BOLC7T45147H</name>
</gene>
<organism evidence="1">
    <name type="scientific">Brassica oleracea</name>
    <name type="common">Wild cabbage</name>
    <dbReference type="NCBI Taxonomy" id="3712"/>
    <lineage>
        <taxon>Eukaryota</taxon>
        <taxon>Viridiplantae</taxon>
        <taxon>Streptophyta</taxon>
        <taxon>Embryophyta</taxon>
        <taxon>Tracheophyta</taxon>
        <taxon>Spermatophyta</taxon>
        <taxon>Magnoliopsida</taxon>
        <taxon>eudicotyledons</taxon>
        <taxon>Gunneridae</taxon>
        <taxon>Pentapetalae</taxon>
        <taxon>rosids</taxon>
        <taxon>malvids</taxon>
        <taxon>Brassicales</taxon>
        <taxon>Brassicaceae</taxon>
        <taxon>Brassiceae</taxon>
        <taxon>Brassica</taxon>
    </lineage>
</organism>
<dbReference type="AlphaFoldDB" id="A0A3P6E625"/>
<reference evidence="1" key="1">
    <citation type="submission" date="2018-11" db="EMBL/GenBank/DDBJ databases">
        <authorList>
            <consortium name="Genoscope - CEA"/>
            <person name="William W."/>
        </authorList>
    </citation>
    <scope>NUCLEOTIDE SEQUENCE</scope>
</reference>
<protein>
    <submittedName>
        <fullName evidence="1">Uncharacterized protein</fullName>
    </submittedName>
</protein>
<sequence>MEGGTTETMWYAGSPPKRTGNPLVHDLHFIHTLDLLPDFSSTKA</sequence>
<evidence type="ECO:0000313" key="1">
    <source>
        <dbReference type="EMBL" id="VDD39587.1"/>
    </source>
</evidence>